<dbReference type="PANTHER" id="PTHR21569">
    <property type="entry name" value="RIBOSOMAL PROTEIN S9"/>
    <property type="match status" value="1"/>
</dbReference>
<evidence type="ECO:0000256" key="1">
    <source>
        <dbReference type="ARBA" id="ARBA00005251"/>
    </source>
</evidence>
<proteinExistence type="inferred from homology"/>
<evidence type="ECO:0000256" key="3">
    <source>
        <dbReference type="ARBA" id="ARBA00023274"/>
    </source>
</evidence>
<dbReference type="PANTHER" id="PTHR21569:SF1">
    <property type="entry name" value="SMALL RIBOSOMAL SUBUNIT PROTEIN US9M"/>
    <property type="match status" value="1"/>
</dbReference>
<accession>A0A382FM53</accession>
<dbReference type="GO" id="GO:0003735">
    <property type="term" value="F:structural constituent of ribosome"/>
    <property type="evidence" value="ECO:0007669"/>
    <property type="project" value="InterPro"/>
</dbReference>
<evidence type="ECO:0000256" key="4">
    <source>
        <dbReference type="SAM" id="MobiDB-lite"/>
    </source>
</evidence>
<dbReference type="NCBIfam" id="NF001099">
    <property type="entry name" value="PRK00132.1"/>
    <property type="match status" value="1"/>
</dbReference>
<feature type="region of interest" description="Disordered" evidence="4">
    <location>
        <begin position="98"/>
        <end position="133"/>
    </location>
</feature>
<dbReference type="InterPro" id="IPR020568">
    <property type="entry name" value="Ribosomal_Su5_D2-typ_SF"/>
</dbReference>
<protein>
    <recommendedName>
        <fullName evidence="6">30S ribosomal protein S9</fullName>
    </recommendedName>
</protein>
<dbReference type="GO" id="GO:0022627">
    <property type="term" value="C:cytosolic small ribosomal subunit"/>
    <property type="evidence" value="ECO:0007669"/>
    <property type="project" value="TreeGrafter"/>
</dbReference>
<dbReference type="Gene3D" id="3.30.230.10">
    <property type="match status" value="1"/>
</dbReference>
<feature type="compositionally biased region" description="Basic residues" evidence="4">
    <location>
        <begin position="124"/>
        <end position="133"/>
    </location>
</feature>
<evidence type="ECO:0000313" key="5">
    <source>
        <dbReference type="EMBL" id="SVB63729.1"/>
    </source>
</evidence>
<evidence type="ECO:0000256" key="2">
    <source>
        <dbReference type="ARBA" id="ARBA00022980"/>
    </source>
</evidence>
<evidence type="ECO:0008006" key="6">
    <source>
        <dbReference type="Google" id="ProtNLM"/>
    </source>
</evidence>
<organism evidence="5">
    <name type="scientific">marine metagenome</name>
    <dbReference type="NCBI Taxonomy" id="408172"/>
    <lineage>
        <taxon>unclassified sequences</taxon>
        <taxon>metagenomes</taxon>
        <taxon>ecological metagenomes</taxon>
    </lineage>
</organism>
<dbReference type="InterPro" id="IPR000754">
    <property type="entry name" value="Ribosomal_uS9"/>
</dbReference>
<dbReference type="AlphaFoldDB" id="A0A382FM53"/>
<feature type="compositionally biased region" description="Basic and acidic residues" evidence="4">
    <location>
        <begin position="109"/>
        <end position="118"/>
    </location>
</feature>
<dbReference type="Pfam" id="PF00380">
    <property type="entry name" value="Ribosomal_S9"/>
    <property type="match status" value="1"/>
</dbReference>
<dbReference type="FunFam" id="3.30.230.10:FF:000001">
    <property type="entry name" value="30S ribosomal protein S9"/>
    <property type="match status" value="1"/>
</dbReference>
<dbReference type="GO" id="GO:0003723">
    <property type="term" value="F:RNA binding"/>
    <property type="evidence" value="ECO:0007669"/>
    <property type="project" value="TreeGrafter"/>
</dbReference>
<comment type="similarity">
    <text evidence="1">Belongs to the universal ribosomal protein uS9 family.</text>
</comment>
<keyword evidence="3" id="KW-0687">Ribonucleoprotein</keyword>
<dbReference type="HAMAP" id="MF_00532_B">
    <property type="entry name" value="Ribosomal_uS9_B"/>
    <property type="match status" value="1"/>
</dbReference>
<dbReference type="EMBL" id="UINC01050592">
    <property type="protein sequence ID" value="SVB63729.1"/>
    <property type="molecule type" value="Genomic_DNA"/>
</dbReference>
<dbReference type="GO" id="GO:0006412">
    <property type="term" value="P:translation"/>
    <property type="evidence" value="ECO:0007669"/>
    <property type="project" value="InterPro"/>
</dbReference>
<dbReference type="InterPro" id="IPR014721">
    <property type="entry name" value="Ribsml_uS5_D2-typ_fold_subgr"/>
</dbReference>
<name>A0A382FM53_9ZZZZ</name>
<dbReference type="SUPFAM" id="SSF54211">
    <property type="entry name" value="Ribosomal protein S5 domain 2-like"/>
    <property type="match status" value="1"/>
</dbReference>
<reference evidence="5" key="1">
    <citation type="submission" date="2018-05" db="EMBL/GenBank/DDBJ databases">
        <authorList>
            <person name="Lanie J.A."/>
            <person name="Ng W.-L."/>
            <person name="Kazmierczak K.M."/>
            <person name="Andrzejewski T.M."/>
            <person name="Davidsen T.M."/>
            <person name="Wayne K.J."/>
            <person name="Tettelin H."/>
            <person name="Glass J.I."/>
            <person name="Rusch D."/>
            <person name="Podicherti R."/>
            <person name="Tsui H.-C.T."/>
            <person name="Winkler M.E."/>
        </authorList>
    </citation>
    <scope>NUCLEOTIDE SEQUENCE</scope>
</reference>
<sequence length="133" mass="15077">MMPKKNESWNATGRRKSSIARVMMSAGKGSFTINKREIKEYFGRNTLKMVLEQPLDILQVNDKYDISVKVNGGGLSGQAGAIRLGIARCLEQINPDFRPPLKEAGMMTRDPREVERKKYGQPGARKKFQFSKR</sequence>
<keyword evidence="2" id="KW-0689">Ribosomal protein</keyword>
<gene>
    <name evidence="5" type="ORF">METZ01_LOCUS216583</name>
</gene>
<dbReference type="InterPro" id="IPR023035">
    <property type="entry name" value="Ribosomal_uS9_bac/plastid"/>
</dbReference>